<evidence type="ECO:0000256" key="1">
    <source>
        <dbReference type="ARBA" id="ARBA00002521"/>
    </source>
</evidence>
<dbReference type="PANTHER" id="PTHR43330">
    <property type="entry name" value="METHIONINE AMINOPEPTIDASE"/>
    <property type="match status" value="1"/>
</dbReference>
<dbReference type="CDD" id="cd01086">
    <property type="entry name" value="MetAP1"/>
    <property type="match status" value="1"/>
</dbReference>
<evidence type="ECO:0000256" key="6">
    <source>
        <dbReference type="HAMAP-Rule" id="MF_01974"/>
    </source>
</evidence>
<dbReference type="AlphaFoldDB" id="A0A133Y3I6"/>
<protein>
    <recommendedName>
        <fullName evidence="6 7">Methionine aminopeptidase</fullName>
        <shortName evidence="6">MAP</shortName>
        <shortName evidence="6">MetAP</shortName>
        <ecNumber evidence="6 7">3.4.11.18</ecNumber>
    </recommendedName>
    <alternativeName>
        <fullName evidence="6">Peptidase M</fullName>
    </alternativeName>
</protein>
<reference evidence="9 10" key="1">
    <citation type="submission" date="2016-01" db="EMBL/GenBank/DDBJ databases">
        <authorList>
            <person name="Oliw E.H."/>
        </authorList>
    </citation>
    <scope>NUCLEOTIDE SEQUENCE [LARGE SCALE GENOMIC DNA]</scope>
    <source>
        <strain evidence="9 10">KA00635</strain>
    </source>
</reference>
<keyword evidence="4 6" id="KW-0479">Metal-binding</keyword>
<evidence type="ECO:0000256" key="5">
    <source>
        <dbReference type="ARBA" id="ARBA00022801"/>
    </source>
</evidence>
<dbReference type="NCBIfam" id="TIGR00500">
    <property type="entry name" value="met_pdase_I"/>
    <property type="match status" value="1"/>
</dbReference>
<feature type="binding site" evidence="6">
    <location>
        <position position="232"/>
    </location>
    <ligand>
        <name>a divalent metal cation</name>
        <dbReference type="ChEBI" id="CHEBI:60240"/>
        <label>1</label>
    </ligand>
</feature>
<evidence type="ECO:0000256" key="7">
    <source>
        <dbReference type="RuleBase" id="RU003653"/>
    </source>
</evidence>
<keyword evidence="3 6" id="KW-0645">Protease</keyword>
<feature type="binding site" evidence="6">
    <location>
        <position position="175"/>
    </location>
    <ligand>
        <name>substrate</name>
    </ligand>
</feature>
<comment type="function">
    <text evidence="1 6">Removes the N-terminal methionine from nascent proteins. The N-terminal methionine is often cleaved when the second residue in the primary sequence is small and uncharged (Met-Ala-, Cys, Gly, Pro, Ser, Thr, or Val). Requires deformylation of the N(alpha)-formylated initiator methionine before it can be hydrolyzed.</text>
</comment>
<gene>
    <name evidence="6" type="primary">map</name>
    <name evidence="9" type="ORF">HMPREF3187_00464</name>
</gene>
<dbReference type="Pfam" id="PF00557">
    <property type="entry name" value="Peptidase_M24"/>
    <property type="match status" value="1"/>
</dbReference>
<evidence type="ECO:0000313" key="10">
    <source>
        <dbReference type="Proteomes" id="UP000070422"/>
    </source>
</evidence>
<dbReference type="GO" id="GO:0070006">
    <property type="term" value="F:metalloaminopeptidase activity"/>
    <property type="evidence" value="ECO:0007669"/>
    <property type="project" value="UniProtKB-UniRule"/>
</dbReference>
<dbReference type="GO" id="GO:0005829">
    <property type="term" value="C:cytosol"/>
    <property type="evidence" value="ECO:0007669"/>
    <property type="project" value="TreeGrafter"/>
</dbReference>
<feature type="binding site" evidence="6">
    <location>
        <position position="232"/>
    </location>
    <ligand>
        <name>a divalent metal cation</name>
        <dbReference type="ChEBI" id="CHEBI:60240"/>
        <label>2</label>
        <note>catalytic</note>
    </ligand>
</feature>
<evidence type="ECO:0000256" key="3">
    <source>
        <dbReference type="ARBA" id="ARBA00022670"/>
    </source>
</evidence>
<dbReference type="GO" id="GO:0004239">
    <property type="term" value="F:initiator methionyl aminopeptidase activity"/>
    <property type="evidence" value="ECO:0007669"/>
    <property type="project" value="UniProtKB-UniRule"/>
</dbReference>
<dbReference type="Proteomes" id="UP000070422">
    <property type="component" value="Unassembled WGS sequence"/>
</dbReference>
<dbReference type="SUPFAM" id="SSF55920">
    <property type="entry name" value="Creatinase/aminopeptidase"/>
    <property type="match status" value="1"/>
</dbReference>
<evidence type="ECO:0000313" key="9">
    <source>
        <dbReference type="EMBL" id="KXB37747.1"/>
    </source>
</evidence>
<feature type="binding site" evidence="6">
    <location>
        <position position="94"/>
    </location>
    <ligand>
        <name>a divalent metal cation</name>
        <dbReference type="ChEBI" id="CHEBI:60240"/>
        <label>1</label>
    </ligand>
</feature>
<comment type="cofactor">
    <cofactor evidence="6">
        <name>Co(2+)</name>
        <dbReference type="ChEBI" id="CHEBI:48828"/>
    </cofactor>
    <cofactor evidence="6">
        <name>Zn(2+)</name>
        <dbReference type="ChEBI" id="CHEBI:29105"/>
    </cofactor>
    <cofactor evidence="6">
        <name>Mn(2+)</name>
        <dbReference type="ChEBI" id="CHEBI:29035"/>
    </cofactor>
    <cofactor evidence="6">
        <name>Fe(2+)</name>
        <dbReference type="ChEBI" id="CHEBI:29033"/>
    </cofactor>
    <text evidence="6">Binds 2 divalent metal cations per subunit. Has a high-affinity and a low affinity metal-binding site. The true nature of the physiological cofactor is under debate. The enzyme is active with cobalt, zinc, manganese or divalent iron ions. Most likely, methionine aminopeptidases function as mononuclear Fe(2+)-metalloproteases under physiological conditions, and the catalytically relevant metal-binding site has been assigned to the histidine-containing high-affinity site.</text>
</comment>
<proteinExistence type="inferred from homology"/>
<dbReference type="PATRIC" id="fig|87541.4.peg.466"/>
<dbReference type="EC" id="3.4.11.18" evidence="6 7"/>
<dbReference type="RefSeq" id="WP_060936534.1">
    <property type="nucleotide sequence ID" value="NZ_JASOZP010000001.1"/>
</dbReference>
<dbReference type="InterPro" id="IPR002467">
    <property type="entry name" value="Pept_M24A_MAP1"/>
</dbReference>
<evidence type="ECO:0000259" key="8">
    <source>
        <dbReference type="Pfam" id="PF00557"/>
    </source>
</evidence>
<dbReference type="Gene3D" id="3.90.230.10">
    <property type="entry name" value="Creatinase/methionine aminopeptidase superfamily"/>
    <property type="match status" value="1"/>
</dbReference>
<feature type="domain" description="Peptidase M24" evidence="8">
    <location>
        <begin position="11"/>
        <end position="238"/>
    </location>
</feature>
<dbReference type="InterPro" id="IPR000994">
    <property type="entry name" value="Pept_M24"/>
</dbReference>
<keyword evidence="5 6" id="KW-0378">Hydrolase</keyword>
<comment type="catalytic activity">
    <reaction evidence="6 7">
        <text>Release of N-terminal amino acids, preferentially methionine, from peptides and arylamides.</text>
        <dbReference type="EC" id="3.4.11.18"/>
    </reaction>
</comment>
<comment type="caution">
    <text evidence="9">The sequence shown here is derived from an EMBL/GenBank/DDBJ whole genome shotgun (WGS) entry which is preliminary data.</text>
</comment>
<organism evidence="9 10">
    <name type="scientific">Aerococcus christensenii</name>
    <dbReference type="NCBI Taxonomy" id="87541"/>
    <lineage>
        <taxon>Bacteria</taxon>
        <taxon>Bacillati</taxon>
        <taxon>Bacillota</taxon>
        <taxon>Bacilli</taxon>
        <taxon>Lactobacillales</taxon>
        <taxon>Aerococcaceae</taxon>
        <taxon>Aerococcus</taxon>
    </lineage>
</organism>
<comment type="subunit">
    <text evidence="6">Monomer.</text>
</comment>
<name>A0A133Y3I6_9LACT</name>
<dbReference type="OrthoDB" id="9802055at2"/>
<feature type="binding site" evidence="6">
    <location>
        <position position="105"/>
    </location>
    <ligand>
        <name>a divalent metal cation</name>
        <dbReference type="ChEBI" id="CHEBI:60240"/>
        <label>1</label>
    </ligand>
</feature>
<dbReference type="PRINTS" id="PR00599">
    <property type="entry name" value="MAPEPTIDASE"/>
</dbReference>
<evidence type="ECO:0000256" key="4">
    <source>
        <dbReference type="ARBA" id="ARBA00022723"/>
    </source>
</evidence>
<sequence>MITIKSEREIEAMDQAGTIVAKIMEDLRTMVEPGVTTLDINDFVEQRIRKAGAVPEEIGFEGYPYASCTSTNDEICHAFPSKRKLRAGDICSVDTVLSLDGFFTDTCHTFAVGKVDEEVQRLMDVTKKCLYLGIEQAAAGNRLGDIGEAIQSYAESCGFGVVRDFVGHGIQPTMHEEPQVPHYGIAGRGKRLREGMTICIEPMITMGDWHATIDSNGWTARTVDGSWCAQYEHTLVITSQKPRILTMQNWEDGDQALGITNLEIDYNLE</sequence>
<feature type="binding site" evidence="6">
    <location>
        <position position="168"/>
    </location>
    <ligand>
        <name>a divalent metal cation</name>
        <dbReference type="ChEBI" id="CHEBI:60240"/>
        <label>2</label>
        <note>catalytic</note>
    </ligand>
</feature>
<keyword evidence="2 6" id="KW-0031">Aminopeptidase</keyword>
<dbReference type="EMBL" id="LSCQ01000020">
    <property type="protein sequence ID" value="KXB37747.1"/>
    <property type="molecule type" value="Genomic_DNA"/>
</dbReference>
<dbReference type="PANTHER" id="PTHR43330:SF17">
    <property type="entry name" value="METHIONINE AMINOPEPTIDASE"/>
    <property type="match status" value="1"/>
</dbReference>
<feature type="binding site" evidence="6">
    <location>
        <position position="77"/>
    </location>
    <ligand>
        <name>substrate</name>
    </ligand>
</feature>
<dbReference type="HAMAP" id="MF_01974">
    <property type="entry name" value="MetAP_1"/>
    <property type="match status" value="1"/>
</dbReference>
<dbReference type="STRING" id="87541.AWM71_01965"/>
<dbReference type="InterPro" id="IPR036005">
    <property type="entry name" value="Creatinase/aminopeptidase-like"/>
</dbReference>
<dbReference type="GO" id="GO:0006508">
    <property type="term" value="P:proteolysis"/>
    <property type="evidence" value="ECO:0007669"/>
    <property type="project" value="UniProtKB-KW"/>
</dbReference>
<dbReference type="GO" id="GO:0046872">
    <property type="term" value="F:metal ion binding"/>
    <property type="evidence" value="ECO:0007669"/>
    <property type="project" value="UniProtKB-UniRule"/>
</dbReference>
<evidence type="ECO:0000256" key="2">
    <source>
        <dbReference type="ARBA" id="ARBA00022438"/>
    </source>
</evidence>
<feature type="binding site" evidence="6">
    <location>
        <position position="105"/>
    </location>
    <ligand>
        <name>a divalent metal cation</name>
        <dbReference type="ChEBI" id="CHEBI:60240"/>
        <label>2</label>
        <note>catalytic</note>
    </ligand>
</feature>
<comment type="similarity">
    <text evidence="6">Belongs to the peptidase M24A family. Methionine aminopeptidase type 1 subfamily.</text>
</comment>
<feature type="binding site" evidence="6">
    <location>
        <position position="201"/>
    </location>
    <ligand>
        <name>a divalent metal cation</name>
        <dbReference type="ChEBI" id="CHEBI:60240"/>
        <label>2</label>
        <note>catalytic</note>
    </ligand>
</feature>
<dbReference type="InterPro" id="IPR001714">
    <property type="entry name" value="Pept_M24_MAP"/>
</dbReference>
<accession>A0A133Y3I6</accession>